<accession>A0A482VF27</accession>
<dbReference type="InterPro" id="IPR009668">
    <property type="entry name" value="RNA_pol-assoc_fac_A49-like"/>
</dbReference>
<proteinExistence type="inferred from homology"/>
<comment type="subcellular location">
    <subcellularLocation>
        <location evidence="1">Nucleus</location>
        <location evidence="1">Nucleolus</location>
    </subcellularLocation>
</comment>
<name>A0A482VF27_ASBVE</name>
<sequence>RFQNGDLKEGVEGQLQTGVYKDSDNKTVVAAATKEMLYTGHVEEDENVNRFLLISNKKTGEARLVAVDIAVLGPQLDQKTNEDFVDNPAVNTISAEDTLNKEFRSTRMKQKVKRKERLLKVNIDNMKDQLKKTVEGVKINESESFSMLPDENEIKYRPLINRNASTRQQVYSLNDIVPEEILNSLEPEAHRILSSDLEQFSLSPFIKQPLVELQNSSVCDRVEKCELLLYINYLITYFKEPPKNIRRRFIICKSSQNVNSHILDNFSVSLNGVRTKPQSMMDKAIYHILVLSMIAFVYELDIEALARNIVVSIKKLQKMGKILAFSPHGENKNMMVLKVPLPSSSVVFGRNKHGKKTQKNI</sequence>
<dbReference type="Pfam" id="PF06870">
    <property type="entry name" value="RNA_pol_I_A49"/>
    <property type="match status" value="1"/>
</dbReference>
<keyword evidence="7" id="KW-1185">Reference proteome</keyword>
<dbReference type="AlphaFoldDB" id="A0A482VF27"/>
<feature type="non-terminal residue" evidence="6">
    <location>
        <position position="361"/>
    </location>
</feature>
<reference evidence="6 7" key="1">
    <citation type="submission" date="2017-03" db="EMBL/GenBank/DDBJ databases">
        <title>Genome of the blue death feigning beetle - Asbolus verrucosus.</title>
        <authorList>
            <person name="Rider S.D."/>
        </authorList>
    </citation>
    <scope>NUCLEOTIDE SEQUENCE [LARGE SCALE GENOMIC DNA]</scope>
    <source>
        <strain evidence="6">Butters</strain>
        <tissue evidence="6">Head and leg muscle</tissue>
    </source>
</reference>
<keyword evidence="5" id="KW-0539">Nucleus</keyword>
<dbReference type="GO" id="GO:0003677">
    <property type="term" value="F:DNA binding"/>
    <property type="evidence" value="ECO:0007669"/>
    <property type="project" value="InterPro"/>
</dbReference>
<evidence type="ECO:0000256" key="4">
    <source>
        <dbReference type="ARBA" id="ARBA00023163"/>
    </source>
</evidence>
<evidence type="ECO:0000313" key="7">
    <source>
        <dbReference type="Proteomes" id="UP000292052"/>
    </source>
</evidence>
<dbReference type="Proteomes" id="UP000292052">
    <property type="component" value="Unassembled WGS sequence"/>
</dbReference>
<dbReference type="GO" id="GO:0000428">
    <property type="term" value="C:DNA-directed RNA polymerase complex"/>
    <property type="evidence" value="ECO:0007669"/>
    <property type="project" value="UniProtKB-KW"/>
</dbReference>
<keyword evidence="3" id="KW-0240">DNA-directed RNA polymerase</keyword>
<organism evidence="6 7">
    <name type="scientific">Asbolus verrucosus</name>
    <name type="common">Desert ironclad beetle</name>
    <dbReference type="NCBI Taxonomy" id="1661398"/>
    <lineage>
        <taxon>Eukaryota</taxon>
        <taxon>Metazoa</taxon>
        <taxon>Ecdysozoa</taxon>
        <taxon>Arthropoda</taxon>
        <taxon>Hexapoda</taxon>
        <taxon>Insecta</taxon>
        <taxon>Pterygota</taxon>
        <taxon>Neoptera</taxon>
        <taxon>Endopterygota</taxon>
        <taxon>Coleoptera</taxon>
        <taxon>Polyphaga</taxon>
        <taxon>Cucujiformia</taxon>
        <taxon>Tenebrionidae</taxon>
        <taxon>Pimeliinae</taxon>
        <taxon>Asbolus</taxon>
    </lineage>
</organism>
<evidence type="ECO:0000256" key="1">
    <source>
        <dbReference type="ARBA" id="ARBA00004604"/>
    </source>
</evidence>
<dbReference type="PANTHER" id="PTHR14440">
    <property type="entry name" value="DNA-DIRECTED RNA POLYMERASE I SUBUNIT RPA49"/>
    <property type="match status" value="1"/>
</dbReference>
<comment type="similarity">
    <text evidence="2">Belongs to the eukaryotic RPA49/POLR1E RNA polymerase subunit family.</text>
</comment>
<keyword evidence="4" id="KW-0804">Transcription</keyword>
<dbReference type="EMBL" id="QDEB01105892">
    <property type="protein sequence ID" value="RZC00571.1"/>
    <property type="molecule type" value="Genomic_DNA"/>
</dbReference>
<dbReference type="OrthoDB" id="277398at2759"/>
<evidence type="ECO:0000256" key="2">
    <source>
        <dbReference type="ARBA" id="ARBA00009430"/>
    </source>
</evidence>
<feature type="non-terminal residue" evidence="6">
    <location>
        <position position="1"/>
    </location>
</feature>
<evidence type="ECO:0000313" key="6">
    <source>
        <dbReference type="EMBL" id="RZC00571.1"/>
    </source>
</evidence>
<comment type="caution">
    <text evidence="6">The sequence shown here is derived from an EMBL/GenBank/DDBJ whole genome shotgun (WGS) entry which is preliminary data.</text>
</comment>
<dbReference type="GO" id="GO:0005730">
    <property type="term" value="C:nucleolus"/>
    <property type="evidence" value="ECO:0007669"/>
    <property type="project" value="UniProtKB-SubCell"/>
</dbReference>
<protein>
    <submittedName>
        <fullName evidence="6">RNA pol I A49 domain containing protein</fullName>
    </submittedName>
</protein>
<gene>
    <name evidence="6" type="ORF">BDFB_010819</name>
</gene>
<dbReference type="GO" id="GO:0006351">
    <property type="term" value="P:DNA-templated transcription"/>
    <property type="evidence" value="ECO:0007669"/>
    <property type="project" value="InterPro"/>
</dbReference>
<evidence type="ECO:0000256" key="3">
    <source>
        <dbReference type="ARBA" id="ARBA00022478"/>
    </source>
</evidence>
<evidence type="ECO:0000256" key="5">
    <source>
        <dbReference type="ARBA" id="ARBA00023242"/>
    </source>
</evidence>
<dbReference type="STRING" id="1661398.A0A482VF27"/>